<protein>
    <submittedName>
        <fullName evidence="3">Conjugative transfer protein TraV</fullName>
    </submittedName>
</protein>
<evidence type="ECO:0000256" key="1">
    <source>
        <dbReference type="SAM" id="MobiDB-lite"/>
    </source>
</evidence>
<dbReference type="EMBL" id="AFOC01000021">
    <property type="protein sequence ID" value="EGV51941.1"/>
    <property type="molecule type" value="Genomic_DNA"/>
</dbReference>
<dbReference type="PROSITE" id="PS51257">
    <property type="entry name" value="PROKAR_LIPOPROTEIN"/>
    <property type="match status" value="1"/>
</dbReference>
<dbReference type="AlphaFoldDB" id="G2DBS8"/>
<keyword evidence="4" id="KW-1185">Reference proteome</keyword>
<dbReference type="Pfam" id="PF09676">
    <property type="entry name" value="TraV"/>
    <property type="match status" value="1"/>
</dbReference>
<gene>
    <name evidence="3" type="primary">traV</name>
    <name evidence="3" type="ORF">Rifp1Sym_au00210</name>
</gene>
<dbReference type="InterPro" id="IPR014118">
    <property type="entry name" value="T4SS_TraV"/>
</dbReference>
<keyword evidence="2" id="KW-0732">Signal</keyword>
<name>G2DBS8_9GAMM</name>
<organism evidence="3 4">
    <name type="scientific">endosymbiont of Riftia pachyptila</name>
    <name type="common">vent Ph05</name>
    <dbReference type="NCBI Taxonomy" id="1048808"/>
    <lineage>
        <taxon>Bacteria</taxon>
        <taxon>Pseudomonadati</taxon>
        <taxon>Pseudomonadota</taxon>
        <taxon>Gammaproteobacteria</taxon>
        <taxon>sulfur-oxidizing symbionts</taxon>
    </lineage>
</organism>
<dbReference type="Proteomes" id="UP000004491">
    <property type="component" value="Unassembled WGS sequence"/>
</dbReference>
<evidence type="ECO:0000313" key="4">
    <source>
        <dbReference type="Proteomes" id="UP000004491"/>
    </source>
</evidence>
<feature type="region of interest" description="Disordered" evidence="1">
    <location>
        <begin position="50"/>
        <end position="86"/>
    </location>
</feature>
<evidence type="ECO:0000256" key="2">
    <source>
        <dbReference type="SAM" id="SignalP"/>
    </source>
</evidence>
<sequence length="129" mass="14102">MSKALLTPLVLALLAGCASSPKYACGVPEGVGCKPVGEVYEASITGTLTRGRVTPDDEDEDGEFETAERPLAEPGNTPVVATVQPGDPLLTRPRHIRVWINRWEDKAGDLHDETYLYLRLDNGTWRLGR</sequence>
<reference evidence="3" key="1">
    <citation type="journal article" date="2011" name="ISME J.">
        <title>The endosymbionts of the deep-sea tubeworms Riftia pachyptila and Tevnia jerichonana share an identical physiology as revealed by proteogenomic analyses.</title>
        <authorList>
            <person name="Gardebrecht A."/>
            <person name="Markert S."/>
            <person name="Felbeck H."/>
            <person name="Thuermer A."/>
            <person name="Albrecht D."/>
            <person name="Wollherr A."/>
            <person name="Kabisch J."/>
            <person name="Lehmann R."/>
            <person name="Daniel R."/>
            <person name="Liesegang H."/>
            <person name="Hecker M."/>
            <person name="Sievert S.M."/>
            <person name="Schweder T."/>
        </authorList>
    </citation>
    <scope>NUCLEOTIDE SEQUENCE [LARGE SCALE GENOMIC DNA]</scope>
</reference>
<proteinExistence type="predicted"/>
<feature type="compositionally biased region" description="Acidic residues" evidence="1">
    <location>
        <begin position="56"/>
        <end position="65"/>
    </location>
</feature>
<accession>G2DBS8</accession>
<evidence type="ECO:0000313" key="3">
    <source>
        <dbReference type="EMBL" id="EGV51941.1"/>
    </source>
</evidence>
<comment type="caution">
    <text evidence="3">The sequence shown here is derived from an EMBL/GenBank/DDBJ whole genome shotgun (WGS) entry which is preliminary data.</text>
</comment>
<feature type="chain" id="PRO_5003428458" evidence="2">
    <location>
        <begin position="25"/>
        <end position="129"/>
    </location>
</feature>
<dbReference type="RefSeq" id="WP_005960076.1">
    <property type="nucleotide sequence ID" value="NZ_AFOC01000021.1"/>
</dbReference>
<feature type="signal peptide" evidence="2">
    <location>
        <begin position="1"/>
        <end position="24"/>
    </location>
</feature>